<accession>A0A9P4K9E0</accession>
<reference evidence="3" key="1">
    <citation type="journal article" date="2020" name="Stud. Mycol.">
        <title>101 Dothideomycetes genomes: A test case for predicting lifestyles and emergence of pathogens.</title>
        <authorList>
            <person name="Haridas S."/>
            <person name="Albert R."/>
            <person name="Binder M."/>
            <person name="Bloem J."/>
            <person name="LaButti K."/>
            <person name="Salamov A."/>
            <person name="Andreopoulos B."/>
            <person name="Baker S."/>
            <person name="Barry K."/>
            <person name="Bills G."/>
            <person name="Bluhm B."/>
            <person name="Cannon C."/>
            <person name="Castanera R."/>
            <person name="Culley D."/>
            <person name="Daum C."/>
            <person name="Ezra D."/>
            <person name="Gonzalez J."/>
            <person name="Henrissat B."/>
            <person name="Kuo A."/>
            <person name="Liang C."/>
            <person name="Lipzen A."/>
            <person name="Lutzoni F."/>
            <person name="Magnuson J."/>
            <person name="Mondo S."/>
            <person name="Nolan M."/>
            <person name="Ohm R."/>
            <person name="Pangilinan J."/>
            <person name="Park H.-J."/>
            <person name="Ramirez L."/>
            <person name="Alfaro M."/>
            <person name="Sun H."/>
            <person name="Tritt A."/>
            <person name="Yoshinaga Y."/>
            <person name="Zwiers L.-H."/>
            <person name="Turgeon B."/>
            <person name="Goodwin S."/>
            <person name="Spatafora J."/>
            <person name="Crous P."/>
            <person name="Grigoriev I."/>
        </authorList>
    </citation>
    <scope>NUCLEOTIDE SEQUENCE [LARGE SCALE GENOMIC DNA]</scope>
    <source>
        <strain evidence="3">CBS 304.66</strain>
    </source>
</reference>
<dbReference type="Proteomes" id="UP000800093">
    <property type="component" value="Unassembled WGS sequence"/>
</dbReference>
<protein>
    <submittedName>
        <fullName evidence="2">Uncharacterized protein</fullName>
    </submittedName>
</protein>
<dbReference type="EMBL" id="ML986618">
    <property type="protein sequence ID" value="KAF2264156.1"/>
    <property type="molecule type" value="Genomic_DNA"/>
</dbReference>
<feature type="region of interest" description="Disordered" evidence="1">
    <location>
        <begin position="1"/>
        <end position="113"/>
    </location>
</feature>
<dbReference type="AlphaFoldDB" id="A0A9P4K9E0"/>
<feature type="compositionally biased region" description="Basic and acidic residues" evidence="1">
    <location>
        <begin position="167"/>
        <end position="177"/>
    </location>
</feature>
<feature type="compositionally biased region" description="Polar residues" evidence="1">
    <location>
        <begin position="65"/>
        <end position="86"/>
    </location>
</feature>
<evidence type="ECO:0000313" key="2">
    <source>
        <dbReference type="EMBL" id="KAF2264156.1"/>
    </source>
</evidence>
<proteinExistence type="predicted"/>
<name>A0A9P4K9E0_9PLEO</name>
<sequence length="187" mass="20404">MSRHVTPPTDSPQGTSNRGKFGRQTRPTDRLVVRLKNRRDVGSSTRPTPLTPATPPSSREKSLQRRPSVTATAPIFTATSQSSIHTNSRKRKKQLSPSDGDSNFLPSSLSSSLEQVTTSTIYKHYYVVKKAKNKFTTKPGNEALTRGPRAARLRGSRQITALAAENKMPEGLDEKGGTDAGVSRCVE</sequence>
<feature type="region of interest" description="Disordered" evidence="1">
    <location>
        <begin position="162"/>
        <end position="187"/>
    </location>
</feature>
<evidence type="ECO:0000256" key="1">
    <source>
        <dbReference type="SAM" id="MobiDB-lite"/>
    </source>
</evidence>
<comment type="caution">
    <text evidence="2">The sequence shown here is derived from an EMBL/GenBank/DDBJ whole genome shotgun (WGS) entry which is preliminary data.</text>
</comment>
<evidence type="ECO:0000313" key="3">
    <source>
        <dbReference type="Proteomes" id="UP000800093"/>
    </source>
</evidence>
<organism evidence="2 3">
    <name type="scientific">Lojkania enalia</name>
    <dbReference type="NCBI Taxonomy" id="147567"/>
    <lineage>
        <taxon>Eukaryota</taxon>
        <taxon>Fungi</taxon>
        <taxon>Dikarya</taxon>
        <taxon>Ascomycota</taxon>
        <taxon>Pezizomycotina</taxon>
        <taxon>Dothideomycetes</taxon>
        <taxon>Pleosporomycetidae</taxon>
        <taxon>Pleosporales</taxon>
        <taxon>Pleosporales incertae sedis</taxon>
        <taxon>Lojkania</taxon>
    </lineage>
</organism>
<gene>
    <name evidence="2" type="ORF">CC78DRAFT_568470</name>
</gene>
<keyword evidence="3" id="KW-1185">Reference proteome</keyword>
<feature type="compositionally biased region" description="Low complexity" evidence="1">
    <location>
        <begin position="102"/>
        <end position="113"/>
    </location>
</feature>